<dbReference type="InterPro" id="IPR052613">
    <property type="entry name" value="LicD_transferase"/>
</dbReference>
<dbReference type="GO" id="GO:0005794">
    <property type="term" value="C:Golgi apparatus"/>
    <property type="evidence" value="ECO:0007669"/>
    <property type="project" value="TreeGrafter"/>
</dbReference>
<evidence type="ECO:0000313" key="2">
    <source>
        <dbReference type="EMBL" id="JAS77128.1"/>
    </source>
</evidence>
<evidence type="ECO:0000313" key="5">
    <source>
        <dbReference type="EMBL" id="JAS94018.1"/>
    </source>
</evidence>
<dbReference type="EMBL" id="GECU01010003">
    <property type="protein sequence ID" value="JAS97703.1"/>
    <property type="molecule type" value="Transcribed_RNA"/>
</dbReference>
<dbReference type="EMBL" id="GECU01028990">
    <property type="protein sequence ID" value="JAS78716.1"/>
    <property type="molecule type" value="Transcribed_RNA"/>
</dbReference>
<evidence type="ECO:0000259" key="1">
    <source>
        <dbReference type="Pfam" id="PF04991"/>
    </source>
</evidence>
<dbReference type="Pfam" id="PF04991">
    <property type="entry name" value="LicD"/>
    <property type="match status" value="1"/>
</dbReference>
<organism evidence="8">
    <name type="scientific">Homalodisca liturata</name>
    <dbReference type="NCBI Taxonomy" id="320908"/>
    <lineage>
        <taxon>Eukaryota</taxon>
        <taxon>Metazoa</taxon>
        <taxon>Ecdysozoa</taxon>
        <taxon>Arthropoda</taxon>
        <taxon>Hexapoda</taxon>
        <taxon>Insecta</taxon>
        <taxon>Pterygota</taxon>
        <taxon>Neoptera</taxon>
        <taxon>Paraneoptera</taxon>
        <taxon>Hemiptera</taxon>
        <taxon>Auchenorrhyncha</taxon>
        <taxon>Membracoidea</taxon>
        <taxon>Cicadellidae</taxon>
        <taxon>Cicadellinae</taxon>
        <taxon>Proconiini</taxon>
        <taxon>Homalodisca</taxon>
    </lineage>
</organism>
<dbReference type="InterPro" id="IPR007074">
    <property type="entry name" value="LicD/FKTN/FKRP_NTP_transf"/>
</dbReference>
<evidence type="ECO:0000313" key="7">
    <source>
        <dbReference type="EMBL" id="JAS97703.1"/>
    </source>
</evidence>
<sequence>MQQLERERQRSMYNSLELKKVIKENGVIEWYGCRRDTQRCFGSIVDETPDYLWEGKWTPPCCLAGLRQTARHVLEQLEEARVRYWLEGGSLLGAMRGGDILPWDYDIDIGIYREDITRCTWLLRATDKPITDPQGFVWEKAVEGDFYRVQFSQINRLHVDIFPFYSRNGTMTKDTWFKTHPQDKEFPEYYLKPLSTIDFIGRTVSAPNNIHDFLEFKFGEGAIENPEYPNPYKMAIHGLSRGPVGS</sequence>
<name>A0A1B6JU97_9HEMI</name>
<dbReference type="PANTHER" id="PTHR13627">
    <property type="entry name" value="FUKUTIN RELATED PROTEIN"/>
    <property type="match status" value="1"/>
</dbReference>
<reference evidence="8" key="1">
    <citation type="submission" date="2015-11" db="EMBL/GenBank/DDBJ databases">
        <title>De novo transcriptome assembly of four potential Pierce s Disease insect vectors from Arizona vineyards.</title>
        <authorList>
            <person name="Tassone E.E."/>
        </authorList>
    </citation>
    <scope>NUCLEOTIDE SEQUENCE</scope>
</reference>
<evidence type="ECO:0000313" key="3">
    <source>
        <dbReference type="EMBL" id="JAS78716.1"/>
    </source>
</evidence>
<proteinExistence type="predicted"/>
<dbReference type="PANTHER" id="PTHR13627:SF31">
    <property type="entry name" value="RIBITOL 5-PHOSPHATE TRANSFERASE FKRP"/>
    <property type="match status" value="1"/>
</dbReference>
<dbReference type="EMBL" id="GECU01017069">
    <property type="protein sequence ID" value="JAS90637.1"/>
    <property type="molecule type" value="Transcribed_RNA"/>
</dbReference>
<dbReference type="GO" id="GO:0035269">
    <property type="term" value="P:protein O-linked glycosylation via mannose"/>
    <property type="evidence" value="ECO:0007669"/>
    <property type="project" value="TreeGrafter"/>
</dbReference>
<evidence type="ECO:0000313" key="4">
    <source>
        <dbReference type="EMBL" id="JAS90637.1"/>
    </source>
</evidence>
<evidence type="ECO:0000313" key="8">
    <source>
        <dbReference type="EMBL" id="JAT02772.1"/>
    </source>
</evidence>
<dbReference type="EMBL" id="GECU01030578">
    <property type="protein sequence ID" value="JAS77128.1"/>
    <property type="molecule type" value="Transcribed_RNA"/>
</dbReference>
<protein>
    <recommendedName>
        <fullName evidence="1">LicD/FKTN/FKRP nucleotidyltransferase domain-containing protein</fullName>
    </recommendedName>
</protein>
<gene>
    <name evidence="6" type="ORF">g.51370</name>
    <name evidence="2" type="ORF">g.51371</name>
    <name evidence="3" type="ORF">g.51372</name>
    <name evidence="4" type="ORF">g.51373</name>
    <name evidence="7" type="ORF">g.51374</name>
    <name evidence="8" type="ORF">g.51375</name>
    <name evidence="5" type="ORF">g.51376</name>
</gene>
<dbReference type="AlphaFoldDB" id="A0A1B6JU97"/>
<dbReference type="EMBL" id="GECU01012869">
    <property type="protein sequence ID" value="JAS94837.1"/>
    <property type="molecule type" value="Transcribed_RNA"/>
</dbReference>
<dbReference type="Gene3D" id="3.30.460.40">
    <property type="match status" value="1"/>
</dbReference>
<dbReference type="EMBL" id="GECU01004935">
    <property type="protein sequence ID" value="JAT02772.1"/>
    <property type="molecule type" value="Transcribed_RNA"/>
</dbReference>
<dbReference type="EMBL" id="GECU01013688">
    <property type="protein sequence ID" value="JAS94018.1"/>
    <property type="molecule type" value="Transcribed_RNA"/>
</dbReference>
<evidence type="ECO:0000313" key="6">
    <source>
        <dbReference type="EMBL" id="JAS94837.1"/>
    </source>
</evidence>
<accession>A0A1B6JU97</accession>
<feature type="domain" description="LicD/FKTN/FKRP nucleotidyltransferase" evidence="1">
    <location>
        <begin position="81"/>
        <end position="118"/>
    </location>
</feature>